<evidence type="ECO:0000256" key="6">
    <source>
        <dbReference type="ARBA" id="ARBA00050953"/>
    </source>
</evidence>
<dbReference type="EMBL" id="AP019367">
    <property type="protein sequence ID" value="BBH50490.1"/>
    <property type="molecule type" value="Genomic_DNA"/>
</dbReference>
<dbReference type="PRINTS" id="PR00081">
    <property type="entry name" value="GDHRDH"/>
</dbReference>
<keyword evidence="3" id="KW-0443">Lipid metabolism</keyword>
<reference evidence="13" key="1">
    <citation type="submission" date="2018-11" db="EMBL/GenBank/DDBJ databases">
        <title>Comparative genomics of Parolsenella catena and Libanicoccus massiliensis: Reclassification of Libanicoccus massiliensis as Parolsenella massiliensis comb. nov.</title>
        <authorList>
            <person name="Sakamoto M."/>
            <person name="Ikeyama N."/>
            <person name="Murakami T."/>
            <person name="Mori H."/>
            <person name="Yuki M."/>
            <person name="Ohkuma M."/>
        </authorList>
    </citation>
    <scope>NUCLEOTIDE SEQUENCE [LARGE SCALE GENOMIC DNA]</scope>
    <source>
        <strain evidence="13">JCM 31932</strain>
    </source>
</reference>
<comment type="similarity">
    <text evidence="1 11">Belongs to the short-chain dehydrogenases/reductases (SDR) family.</text>
</comment>
<comment type="catalytic activity">
    <reaction evidence="5">
        <text>12alpha-hydroxy-3-oxo-5beta-cholan-24-oate + NADH + H(+) = isodeoxycholate + NAD(+)</text>
        <dbReference type="Rhea" id="RHEA:47492"/>
        <dbReference type="ChEBI" id="CHEBI:15378"/>
        <dbReference type="ChEBI" id="CHEBI:57540"/>
        <dbReference type="ChEBI" id="CHEBI:57945"/>
        <dbReference type="ChEBI" id="CHEBI:87733"/>
        <dbReference type="ChEBI" id="CHEBI:87734"/>
    </reaction>
    <physiologicalReaction direction="left-to-right" evidence="5">
        <dbReference type="Rhea" id="RHEA:47493"/>
    </physiologicalReaction>
</comment>
<evidence type="ECO:0000313" key="12">
    <source>
        <dbReference type="EMBL" id="BBH50490.1"/>
    </source>
</evidence>
<dbReference type="CDD" id="cd05233">
    <property type="entry name" value="SDR_c"/>
    <property type="match status" value="1"/>
</dbReference>
<dbReference type="PRINTS" id="PR00080">
    <property type="entry name" value="SDRFAMILY"/>
</dbReference>
<dbReference type="InterPro" id="IPR020904">
    <property type="entry name" value="Sc_DH/Rdtase_CS"/>
</dbReference>
<evidence type="ECO:0000256" key="7">
    <source>
        <dbReference type="ARBA" id="ARBA00052497"/>
    </source>
</evidence>
<keyword evidence="4" id="KW-0753">Steroid metabolism</keyword>
<dbReference type="PANTHER" id="PTHR42760">
    <property type="entry name" value="SHORT-CHAIN DEHYDROGENASES/REDUCTASES FAMILY MEMBER"/>
    <property type="match status" value="1"/>
</dbReference>
<protein>
    <recommendedName>
        <fullName evidence="9">3beta-hydroxycholanate 3-dehydrogenase (NAD(+))</fullName>
        <ecNumber evidence="9">1.1.1.391</ecNumber>
    </recommendedName>
    <alternativeName>
        <fullName evidence="10">NAD-dependent bile acid 3beta-dehydrogenase</fullName>
    </alternativeName>
</protein>
<comment type="catalytic activity">
    <reaction evidence="6">
        <text>3-oxochenodeoxycholate + NADH + H(+) = isochenodeoxycholate + NAD(+)</text>
        <dbReference type="Rhea" id="RHEA:47516"/>
        <dbReference type="ChEBI" id="CHEBI:15378"/>
        <dbReference type="ChEBI" id="CHEBI:57540"/>
        <dbReference type="ChEBI" id="CHEBI:57945"/>
        <dbReference type="ChEBI" id="CHEBI:87730"/>
        <dbReference type="ChEBI" id="CHEBI:87731"/>
    </reaction>
    <physiologicalReaction direction="left-to-right" evidence="6">
        <dbReference type="Rhea" id="RHEA:47517"/>
    </physiologicalReaction>
</comment>
<keyword evidence="13" id="KW-1185">Reference proteome</keyword>
<evidence type="ECO:0000256" key="1">
    <source>
        <dbReference type="ARBA" id="ARBA00006484"/>
    </source>
</evidence>
<dbReference type="GO" id="GO:0016616">
    <property type="term" value="F:oxidoreductase activity, acting on the CH-OH group of donors, NAD or NADP as acceptor"/>
    <property type="evidence" value="ECO:0007669"/>
    <property type="project" value="TreeGrafter"/>
</dbReference>
<dbReference type="SUPFAM" id="SSF51735">
    <property type="entry name" value="NAD(P)-binding Rossmann-fold domains"/>
    <property type="match status" value="1"/>
</dbReference>
<organism evidence="12 13">
    <name type="scientific">Parolsenella catena</name>
    <dbReference type="NCBI Taxonomy" id="2003188"/>
    <lineage>
        <taxon>Bacteria</taxon>
        <taxon>Bacillati</taxon>
        <taxon>Actinomycetota</taxon>
        <taxon>Coriobacteriia</taxon>
        <taxon>Coriobacteriales</taxon>
        <taxon>Atopobiaceae</taxon>
        <taxon>Parolsenella</taxon>
    </lineage>
</organism>
<dbReference type="OrthoDB" id="5290708at2"/>
<comment type="catalytic activity">
    <reaction evidence="7">
        <text>7alpha,12alpha-dihydroxy-3-oxo-5beta-cholan-24-oate + NADH + H(+) = isocholate + NAD(+)</text>
        <dbReference type="Rhea" id="RHEA:47512"/>
        <dbReference type="ChEBI" id="CHEBI:15378"/>
        <dbReference type="ChEBI" id="CHEBI:57540"/>
        <dbReference type="ChEBI" id="CHEBI:57945"/>
        <dbReference type="ChEBI" id="CHEBI:87735"/>
        <dbReference type="ChEBI" id="CHEBI:87736"/>
    </reaction>
    <physiologicalReaction direction="left-to-right" evidence="7">
        <dbReference type="Rhea" id="RHEA:47513"/>
    </physiologicalReaction>
</comment>
<evidence type="ECO:0000256" key="2">
    <source>
        <dbReference type="ARBA" id="ARBA00023002"/>
    </source>
</evidence>
<evidence type="ECO:0000256" key="8">
    <source>
        <dbReference type="ARBA" id="ARBA00052953"/>
    </source>
</evidence>
<dbReference type="AlphaFoldDB" id="A0A3G9KA62"/>
<proteinExistence type="inferred from homology"/>
<dbReference type="Gene3D" id="3.40.50.720">
    <property type="entry name" value="NAD(P)-binding Rossmann-like Domain"/>
    <property type="match status" value="1"/>
</dbReference>
<dbReference type="InterPro" id="IPR002347">
    <property type="entry name" value="SDR_fam"/>
</dbReference>
<dbReference type="RefSeq" id="WP_126422364.1">
    <property type="nucleotide sequence ID" value="NZ_AP019367.1"/>
</dbReference>
<name>A0A3G9KA62_9ACTN</name>
<evidence type="ECO:0000256" key="5">
    <source>
        <dbReference type="ARBA" id="ARBA00050257"/>
    </source>
</evidence>
<dbReference type="Proteomes" id="UP000273154">
    <property type="component" value="Chromosome"/>
</dbReference>
<dbReference type="GeneID" id="88849208"/>
<dbReference type="GO" id="GO:0008202">
    <property type="term" value="P:steroid metabolic process"/>
    <property type="evidence" value="ECO:0007669"/>
    <property type="project" value="UniProtKB-KW"/>
</dbReference>
<dbReference type="KEGG" id="pcat:Pcatena_10770"/>
<evidence type="ECO:0000256" key="10">
    <source>
        <dbReference type="ARBA" id="ARBA00081284"/>
    </source>
</evidence>
<dbReference type="FunFam" id="3.40.50.720:FF:000084">
    <property type="entry name" value="Short-chain dehydrogenase reductase"/>
    <property type="match status" value="1"/>
</dbReference>
<comment type="catalytic activity">
    <reaction evidence="8">
        <text>3-oxo-5beta-cholan-24-oate + NADH + H(+) = isolithocholate + NAD(+)</text>
        <dbReference type="Rhea" id="RHEA:47508"/>
        <dbReference type="ChEBI" id="CHEBI:11867"/>
        <dbReference type="ChEBI" id="CHEBI:15378"/>
        <dbReference type="ChEBI" id="CHEBI:57540"/>
        <dbReference type="ChEBI" id="CHEBI:57945"/>
        <dbReference type="ChEBI" id="CHEBI:87728"/>
        <dbReference type="EC" id="1.1.1.391"/>
    </reaction>
    <physiologicalReaction direction="left-to-right" evidence="8">
        <dbReference type="Rhea" id="RHEA:47509"/>
    </physiologicalReaction>
</comment>
<gene>
    <name evidence="12" type="primary">fabG_3</name>
    <name evidence="12" type="ORF">Pcatena_10770</name>
</gene>
<dbReference type="Pfam" id="PF00106">
    <property type="entry name" value="adh_short"/>
    <property type="match status" value="1"/>
</dbReference>
<keyword evidence="2" id="KW-0560">Oxidoreductase</keyword>
<dbReference type="InterPro" id="IPR036291">
    <property type="entry name" value="NAD(P)-bd_dom_sf"/>
</dbReference>
<dbReference type="EC" id="1.1.1.391" evidence="9"/>
<accession>A0A3G9KA62</accession>
<dbReference type="PROSITE" id="PS00061">
    <property type="entry name" value="ADH_SHORT"/>
    <property type="match status" value="1"/>
</dbReference>
<dbReference type="PANTHER" id="PTHR42760:SF37">
    <property type="entry name" value="CLAVALDEHYDE DEHYDROGENASE"/>
    <property type="match status" value="1"/>
</dbReference>
<evidence type="ECO:0000256" key="4">
    <source>
        <dbReference type="ARBA" id="ARBA00023221"/>
    </source>
</evidence>
<sequence length="258" mass="26853">MRFEGKSVVVTGASSGMGRQIAYDFAKEGATVVAVARRQERLAELAAQVEADGLPGKILPFVGDVSSRETNDAMIDFAVEQTGKLDVLVNNAGIMDGFEPIGGISDERWEKVFAVNVNGPMYAMRKAVQVMLGQESRGNIVNVASIGGTNGARAGAAYTASKHALVGMTENTGYMYAHEGIRCNAICPGGVKTEIAGSMMADAGINQFGMGRSMAGLDGEIRQAEPEELAAAVLFAASDEASFMTGACVKVDGGVSVN</sequence>
<evidence type="ECO:0000256" key="3">
    <source>
        <dbReference type="ARBA" id="ARBA00023098"/>
    </source>
</evidence>
<evidence type="ECO:0000256" key="11">
    <source>
        <dbReference type="RuleBase" id="RU000363"/>
    </source>
</evidence>
<evidence type="ECO:0000256" key="9">
    <source>
        <dbReference type="ARBA" id="ARBA00067031"/>
    </source>
</evidence>
<evidence type="ECO:0000313" key="13">
    <source>
        <dbReference type="Proteomes" id="UP000273154"/>
    </source>
</evidence>